<evidence type="ECO:0000259" key="2">
    <source>
        <dbReference type="Pfam" id="PF20622"/>
    </source>
</evidence>
<evidence type="ECO:0000313" key="3">
    <source>
        <dbReference type="EMBL" id="EUJ28193.1"/>
    </source>
</evidence>
<proteinExistence type="predicted"/>
<dbReference type="Proteomes" id="UP000019254">
    <property type="component" value="Unassembled WGS sequence"/>
</dbReference>
<dbReference type="Pfam" id="PF20622">
    <property type="entry name" value="Big_15"/>
    <property type="match status" value="2"/>
</dbReference>
<keyword evidence="4" id="KW-1185">Reference proteome</keyword>
<comment type="caution">
    <text evidence="3">The sequence shown here is derived from an EMBL/GenBank/DDBJ whole genome shotgun (WGS) entry which is preliminary data.</text>
</comment>
<organism evidence="3 4">
    <name type="scientific">Listeria cornellensis FSL F6-0969</name>
    <dbReference type="NCBI Taxonomy" id="1265820"/>
    <lineage>
        <taxon>Bacteria</taxon>
        <taxon>Bacillati</taxon>
        <taxon>Bacillota</taxon>
        <taxon>Bacilli</taxon>
        <taxon>Bacillales</taxon>
        <taxon>Listeriaceae</taxon>
        <taxon>Listeria</taxon>
    </lineage>
</organism>
<gene>
    <name evidence="3" type="ORF">PCORN_12852</name>
</gene>
<name>W7C6B4_9LIST</name>
<sequence length="332" mass="35538">MYQNTMFVTIAQGITQADVDAAENAALNVGDSGEKIRLMNLLNEAHQQFDTNTNVQLRQQNEAARKAVNGLFNNDTPTSGAVKSNLTQSAIDAAKNLVNQLVDSTVKANMQKDLDKAQNLLNASKPPVNFDITVAPFKLGKDNYVTGQFSGDIAKISLTVNNNAEGSKINVTAPDFKYYANNVIRSQTDIVILKAYDGNGKLLVTKTVTVTKDAPALVPTGAISSITPFQLGKDSYITGTFTGDIVKVELQVNKAPLQRINVTGGTIKYYAKPNITKTTDVVELVAFNAAGEAVSSKEVTFASTGTTNGDVTVNPFLLGKDGYVKGQCKLTF</sequence>
<dbReference type="Pfam" id="PF18449">
    <property type="entry name" value="Endotoxin_C2"/>
    <property type="match status" value="1"/>
</dbReference>
<feature type="domain" description="Bacterial Ig" evidence="2">
    <location>
        <begin position="131"/>
        <end position="212"/>
    </location>
</feature>
<dbReference type="STRING" id="1265820.PCORN_12852"/>
<feature type="domain" description="Bacterial Ig" evidence="2">
    <location>
        <begin position="227"/>
        <end position="301"/>
    </location>
</feature>
<dbReference type="RefSeq" id="WP_036080431.1">
    <property type="nucleotide sequence ID" value="NZ_AODE01000023.1"/>
</dbReference>
<evidence type="ECO:0000259" key="1">
    <source>
        <dbReference type="Pfam" id="PF18449"/>
    </source>
</evidence>
<evidence type="ECO:0000313" key="4">
    <source>
        <dbReference type="Proteomes" id="UP000019254"/>
    </source>
</evidence>
<dbReference type="AlphaFoldDB" id="W7C6B4"/>
<reference evidence="3 4" key="1">
    <citation type="journal article" date="2014" name="Int. J. Syst. Evol. Microbiol.">
        <title>Listeria floridensis sp. nov., Listeria aquatica sp. nov., Listeria cornellensis sp. nov., Listeria riparia sp. nov. and Listeria grandensis sp. nov., from agricultural and natural environments.</title>
        <authorList>
            <person name="den Bakker H.C."/>
            <person name="Warchocki S."/>
            <person name="Wright E.M."/>
            <person name="Allred A.F."/>
            <person name="Ahlstrom C."/>
            <person name="Manuel C.S."/>
            <person name="Stasiewicz M.J."/>
            <person name="Burrell A."/>
            <person name="Roof S."/>
            <person name="Strawn L."/>
            <person name="Fortes E.D."/>
            <person name="Nightingale K.K."/>
            <person name="Kephart D."/>
            <person name="Wiedmann M."/>
        </authorList>
    </citation>
    <scope>NUCLEOTIDE SEQUENCE [LARGE SCALE GENOMIC DNA]</scope>
    <source>
        <strain evidence="4">FSL F6-969</strain>
    </source>
</reference>
<dbReference type="EMBL" id="AODE01000023">
    <property type="protein sequence ID" value="EUJ28193.1"/>
    <property type="molecule type" value="Genomic_DNA"/>
</dbReference>
<accession>W7C6B4</accession>
<dbReference type="InterPro" id="IPR054544">
    <property type="entry name" value="Pest_crys_Cry1Aa_dom-IV"/>
</dbReference>
<feature type="non-terminal residue" evidence="3">
    <location>
        <position position="332"/>
    </location>
</feature>
<protein>
    <submittedName>
        <fullName evidence="3">Uncharacterized protein</fullName>
    </submittedName>
</protein>
<feature type="domain" description="Pesticidal crystal protein Cry1Aa" evidence="1">
    <location>
        <begin position="59"/>
        <end position="123"/>
    </location>
</feature>
<dbReference type="InterPro" id="IPR046746">
    <property type="entry name" value="Big_15"/>
</dbReference>